<keyword evidence="11" id="KW-1185">Reference proteome</keyword>
<dbReference type="InterPro" id="IPR047854">
    <property type="entry name" value="RFC_lid"/>
</dbReference>
<evidence type="ECO:0000256" key="8">
    <source>
        <dbReference type="SAM" id="MobiDB-lite"/>
    </source>
</evidence>
<sequence length="480" mass="54607">MSSQYRNIPWIIKYRPKTLSDIVNQDEAKNKVLEWLKKWPNVQRKALLLYGPPGCGKTSLVEAIANEFKYELIEMNASDFRRRSDIERIAIRASSMQSIFGKTRKIILLDEVDGISAKEDEGGIEAIKQLVEKTSVPVIMTANNPYDPSLRVLREIAEMVQFKKLSKSDMRMVLNKICRAENLRCDEEAIDYIIERAEGDLRAAINDLQAVGEGFGEVTLDRAKILLRPRDKEKDPFETLRAIFSSNYAWQARAVTNQTQLDHEQLKLWLEENIPIQYTDIEDMARAFDMLSKADVYLGRIVRTGDWDLLVYAIDLMTAGIALSAKNNVKDKYRWNKYNFPRRIQLMSKLKDVRDLRDDIAKLLATTLHISSATAINDVIPFLRAIFQVSPGYGAKIALGLGLSEKMIEFLAGASKSDVLQMYRELKKLLKASSETTISSQSKTEFLGKSVSQKDSGGKEKKSEDRKSKTGTRDLLSFKK</sequence>
<evidence type="ECO:0000313" key="10">
    <source>
        <dbReference type="EMBL" id="ADM28300.1"/>
    </source>
</evidence>
<dbReference type="Proteomes" id="UP000001304">
    <property type="component" value="Chromosome"/>
</dbReference>
<protein>
    <recommendedName>
        <fullName evidence="2 7">Replication factor C large subunit</fullName>
        <shortName evidence="7">RFC large subunit</shortName>
    </recommendedName>
    <alternativeName>
        <fullName evidence="6 7">Clamp loader large subunit</fullName>
    </alternativeName>
</protein>
<proteinExistence type="inferred from homology"/>
<dbReference type="CDD" id="cd18140">
    <property type="entry name" value="HLD_clamp_RFC"/>
    <property type="match status" value="1"/>
</dbReference>
<evidence type="ECO:0000256" key="6">
    <source>
        <dbReference type="ARBA" id="ARBA00032141"/>
    </source>
</evidence>
<keyword evidence="3 7" id="KW-0235">DNA replication</keyword>
<dbReference type="SUPFAM" id="SSF52540">
    <property type="entry name" value="P-loop containing nucleoside triphosphate hydrolases"/>
    <property type="match status" value="1"/>
</dbReference>
<evidence type="ECO:0000256" key="3">
    <source>
        <dbReference type="ARBA" id="ARBA00022705"/>
    </source>
</evidence>
<feature type="domain" description="AAA+ ATPase" evidence="9">
    <location>
        <begin position="43"/>
        <end position="166"/>
    </location>
</feature>
<dbReference type="GO" id="GO:0005524">
    <property type="term" value="F:ATP binding"/>
    <property type="evidence" value="ECO:0007669"/>
    <property type="project" value="UniProtKB-UniRule"/>
</dbReference>
<dbReference type="AlphaFoldDB" id="E0SQX0"/>
<evidence type="ECO:0000256" key="7">
    <source>
        <dbReference type="HAMAP-Rule" id="MF_01508"/>
    </source>
</evidence>
<comment type="similarity">
    <text evidence="1 7">Belongs to the activator 1 small subunits family. RfcL subfamily.</text>
</comment>
<evidence type="ECO:0000256" key="4">
    <source>
        <dbReference type="ARBA" id="ARBA00022741"/>
    </source>
</evidence>
<feature type="binding site" evidence="7">
    <location>
        <begin position="51"/>
        <end position="58"/>
    </location>
    <ligand>
        <name>ATP</name>
        <dbReference type="ChEBI" id="CHEBI:30616"/>
    </ligand>
</feature>
<dbReference type="InterPro" id="IPR003593">
    <property type="entry name" value="AAA+_ATPase"/>
</dbReference>
<comment type="function">
    <text evidence="7">Part of the RFC clamp loader complex which loads the PCNA sliding clamp onto DNA.</text>
</comment>
<gene>
    <name evidence="7" type="primary">rfcL</name>
    <name evidence="10" type="ordered locus">Igag_1498</name>
</gene>
<dbReference type="Pfam" id="PF00004">
    <property type="entry name" value="AAA"/>
    <property type="match status" value="1"/>
</dbReference>
<dbReference type="SMART" id="SM00382">
    <property type="entry name" value="AAA"/>
    <property type="match status" value="1"/>
</dbReference>
<dbReference type="GO" id="GO:0003689">
    <property type="term" value="F:DNA clamp loader activity"/>
    <property type="evidence" value="ECO:0007669"/>
    <property type="project" value="UniProtKB-UniRule"/>
</dbReference>
<dbReference type="NCBIfam" id="NF003229">
    <property type="entry name" value="PRK04195.1-5"/>
    <property type="match status" value="1"/>
</dbReference>
<feature type="region of interest" description="Disordered" evidence="8">
    <location>
        <begin position="437"/>
        <end position="480"/>
    </location>
</feature>
<dbReference type="HOGENOM" id="CLU_027255_1_0_2"/>
<dbReference type="GO" id="GO:0006260">
    <property type="term" value="P:DNA replication"/>
    <property type="evidence" value="ECO:0007669"/>
    <property type="project" value="UniProtKB-UniRule"/>
</dbReference>
<dbReference type="PANTHER" id="PTHR23389">
    <property type="entry name" value="CHROMOSOME TRANSMISSION FIDELITY FACTOR 18"/>
    <property type="match status" value="1"/>
</dbReference>
<dbReference type="EMBL" id="CP002098">
    <property type="protein sequence ID" value="ADM28300.1"/>
    <property type="molecule type" value="Genomic_DNA"/>
</dbReference>
<dbReference type="Pfam" id="PF21960">
    <property type="entry name" value="RCF1-5-like_lid"/>
    <property type="match status" value="1"/>
</dbReference>
<name>E0SQX0_IGNAA</name>
<accession>E0SQX0</accession>
<dbReference type="InterPro" id="IPR027417">
    <property type="entry name" value="P-loop_NTPase"/>
</dbReference>
<evidence type="ECO:0000256" key="5">
    <source>
        <dbReference type="ARBA" id="ARBA00022840"/>
    </source>
</evidence>
<dbReference type="GO" id="GO:0016887">
    <property type="term" value="F:ATP hydrolysis activity"/>
    <property type="evidence" value="ECO:0007669"/>
    <property type="project" value="InterPro"/>
</dbReference>
<dbReference type="Gene3D" id="1.10.8.60">
    <property type="match status" value="1"/>
</dbReference>
<evidence type="ECO:0000256" key="1">
    <source>
        <dbReference type="ARBA" id="ARBA00006878"/>
    </source>
</evidence>
<evidence type="ECO:0000313" key="11">
    <source>
        <dbReference type="Proteomes" id="UP000001304"/>
    </source>
</evidence>
<reference evidence="10 11" key="1">
    <citation type="journal article" date="2010" name="Stand. Genomic Sci.">
        <title>Complete genome sequence of Ignisphaera aggregans type strain (AQ1.S1).</title>
        <authorList>
            <person name="Goker M."/>
            <person name="Held B."/>
            <person name="Lapidus A."/>
            <person name="Nolan M."/>
            <person name="Spring S."/>
            <person name="Yasawong M."/>
            <person name="Lucas S."/>
            <person name="Glavina Del Rio T."/>
            <person name="Tice H."/>
            <person name="Cheng J.F."/>
            <person name="Goodwin L."/>
            <person name="Tapia R."/>
            <person name="Pitluck S."/>
            <person name="Liolios K."/>
            <person name="Ivanova N."/>
            <person name="Mavromatis K."/>
            <person name="Mikhailova N."/>
            <person name="Pati A."/>
            <person name="Chen A."/>
            <person name="Palaniappan K."/>
            <person name="Brambilla E."/>
            <person name="Land M."/>
            <person name="Hauser L."/>
            <person name="Chang Y.J."/>
            <person name="Jeffries C.D."/>
            <person name="Brettin T."/>
            <person name="Detter J.C."/>
            <person name="Han C."/>
            <person name="Rohde M."/>
            <person name="Sikorski J."/>
            <person name="Woyke T."/>
            <person name="Bristow J."/>
            <person name="Eisen J.A."/>
            <person name="Markowitz V."/>
            <person name="Hugenholtz P."/>
            <person name="Kyrpides N.C."/>
            <person name="Klenk H.P."/>
        </authorList>
    </citation>
    <scope>NUCLEOTIDE SEQUENCE [LARGE SCALE GENOMIC DNA]</scope>
    <source>
        <strain evidence="11">DSM 17230 / JCM 13409 / AQ1.S1</strain>
    </source>
</reference>
<keyword evidence="4 7" id="KW-0547">Nucleotide-binding</keyword>
<dbReference type="InterPro" id="IPR023935">
    <property type="entry name" value="Rep_factor-C_lsu"/>
</dbReference>
<dbReference type="InterPro" id="IPR003959">
    <property type="entry name" value="ATPase_AAA_core"/>
</dbReference>
<feature type="compositionally biased region" description="Polar residues" evidence="8">
    <location>
        <begin position="437"/>
        <end position="455"/>
    </location>
</feature>
<dbReference type="Gene3D" id="3.40.50.300">
    <property type="entry name" value="P-loop containing nucleotide triphosphate hydrolases"/>
    <property type="match status" value="1"/>
</dbReference>
<keyword evidence="5 7" id="KW-0067">ATP-binding</keyword>
<dbReference type="STRING" id="583356.Igag_1498"/>
<dbReference type="PANTHER" id="PTHR23389:SF6">
    <property type="entry name" value="REPLICATION FACTOR C SUBUNIT 1"/>
    <property type="match status" value="1"/>
</dbReference>
<dbReference type="HAMAP" id="MF_01508">
    <property type="entry name" value="RfcL"/>
    <property type="match status" value="1"/>
</dbReference>
<evidence type="ECO:0000259" key="9">
    <source>
        <dbReference type="SMART" id="SM00382"/>
    </source>
</evidence>
<organism evidence="10 11">
    <name type="scientific">Ignisphaera aggregans (strain DSM 17230 / JCM 13409 / AQ1.S1)</name>
    <dbReference type="NCBI Taxonomy" id="583356"/>
    <lineage>
        <taxon>Archaea</taxon>
        <taxon>Thermoproteota</taxon>
        <taxon>Thermoprotei</taxon>
        <taxon>Desulfurococcales</taxon>
        <taxon>Desulfurococcaceae</taxon>
        <taxon>Ignisphaera</taxon>
    </lineage>
</organism>
<dbReference type="KEGG" id="iag:Igag_1498"/>
<comment type="subunit">
    <text evidence="7">Heteromultimer composed of small subunits (RfcS) and large subunits (RfcL).</text>
</comment>
<evidence type="ECO:0000256" key="2">
    <source>
        <dbReference type="ARBA" id="ARBA00014793"/>
    </source>
</evidence>
<feature type="compositionally biased region" description="Basic and acidic residues" evidence="8">
    <location>
        <begin position="456"/>
        <end position="472"/>
    </location>
</feature>
<dbReference type="CDD" id="cd00009">
    <property type="entry name" value="AAA"/>
    <property type="match status" value="1"/>
</dbReference>